<dbReference type="InterPro" id="IPR033603">
    <property type="entry name" value="CEP44"/>
</dbReference>
<dbReference type="GO" id="GO:0030496">
    <property type="term" value="C:midbody"/>
    <property type="evidence" value="ECO:0007669"/>
    <property type="project" value="UniProtKB-SubCell"/>
</dbReference>
<feature type="compositionally biased region" description="Polar residues" evidence="9">
    <location>
        <begin position="117"/>
        <end position="127"/>
    </location>
</feature>
<evidence type="ECO:0000256" key="7">
    <source>
        <dbReference type="ARBA" id="ARBA00023212"/>
    </source>
</evidence>
<evidence type="ECO:0000256" key="9">
    <source>
        <dbReference type="SAM" id="MobiDB-lite"/>
    </source>
</evidence>
<name>A0AAV1HW67_9CHLO</name>
<dbReference type="GO" id="GO:0005814">
    <property type="term" value="C:centriole"/>
    <property type="evidence" value="ECO:0007669"/>
    <property type="project" value="UniProtKB-SubCell"/>
</dbReference>
<dbReference type="Pfam" id="PF15007">
    <property type="entry name" value="CEP44"/>
    <property type="match status" value="1"/>
</dbReference>
<comment type="function">
    <text evidence="8">Centriole-enriched microtubule-binding protein involved in centriole biogenesis. In collaboration with CEP295 and POC1B, is required for the centriole-to-centrosome conversion by ensuring the formation of bona fide centriole wall. Functions as a linker component that maintains centrosome cohesion. Associates with CROCC and regulates its stability and localization to the centrosome.</text>
</comment>
<accession>A0AAV1HW67</accession>
<keyword evidence="12" id="KW-1185">Reference proteome</keyword>
<feature type="region of interest" description="Disordered" evidence="9">
    <location>
        <begin position="84"/>
        <end position="137"/>
    </location>
</feature>
<evidence type="ECO:0000256" key="5">
    <source>
        <dbReference type="ARBA" id="ARBA00022490"/>
    </source>
</evidence>
<evidence type="ECO:0000256" key="2">
    <source>
        <dbReference type="ARBA" id="ARBA00004214"/>
    </source>
</evidence>
<keyword evidence="5" id="KW-0963">Cytoplasm</keyword>
<evidence type="ECO:0000256" key="3">
    <source>
        <dbReference type="ARBA" id="ARBA00004647"/>
    </source>
</evidence>
<evidence type="ECO:0000256" key="8">
    <source>
        <dbReference type="ARBA" id="ARBA00046235"/>
    </source>
</evidence>
<feature type="domain" description="Centrosomal CEP44" evidence="10">
    <location>
        <begin position="2"/>
        <end position="91"/>
    </location>
</feature>
<proteinExistence type="predicted"/>
<sequence length="249" mass="27670">MTLQILRYLMSSLSGSASDDSAARCAELKGKRETSFLRAAFRILREKFSIRPCLNTTQILQEGFAERKVLLLLEVLQRCRESHNEATRQIRQRSRSDSSWGHSATSVSHMARPRPLMQSTEASSQPAGQHEHDPLRHVGLGKSRCSIVDAKGLTGRDSWRVLSQVQIHLAEMAREMASTKAELLGAHVTSCNWIKGLEQRLKRLEKHHGTTFSANSSAVDASYSDPEEAAIQCLTENGKPGFCLSTIRG</sequence>
<evidence type="ECO:0000256" key="4">
    <source>
        <dbReference type="ARBA" id="ARBA00014053"/>
    </source>
</evidence>
<evidence type="ECO:0000313" key="12">
    <source>
        <dbReference type="Proteomes" id="UP001314263"/>
    </source>
</evidence>
<dbReference type="PANTHER" id="PTHR31477:SF1">
    <property type="entry name" value="CENTROSOMAL PROTEIN OF 44 KDA"/>
    <property type="match status" value="1"/>
</dbReference>
<evidence type="ECO:0000259" key="10">
    <source>
        <dbReference type="Pfam" id="PF15007"/>
    </source>
</evidence>
<keyword evidence="7" id="KW-0206">Cytoskeleton</keyword>
<dbReference type="EMBL" id="CAUYUE010000003">
    <property type="protein sequence ID" value="CAK0749347.1"/>
    <property type="molecule type" value="Genomic_DNA"/>
</dbReference>
<gene>
    <name evidence="11" type="ORF">CVIRNUC_001903</name>
</gene>
<dbReference type="PANTHER" id="PTHR31477">
    <property type="entry name" value="CENTROSOMAL PROTEIN OF 44 KDA"/>
    <property type="match status" value="1"/>
</dbReference>
<reference evidence="11 12" key="1">
    <citation type="submission" date="2023-10" db="EMBL/GenBank/DDBJ databases">
        <authorList>
            <person name="Maclean D."/>
            <person name="Macfadyen A."/>
        </authorList>
    </citation>
    <scope>NUCLEOTIDE SEQUENCE [LARGE SCALE GENOMIC DNA]</scope>
</reference>
<evidence type="ECO:0000256" key="6">
    <source>
        <dbReference type="ARBA" id="ARBA00023054"/>
    </source>
</evidence>
<dbReference type="Proteomes" id="UP001314263">
    <property type="component" value="Unassembled WGS sequence"/>
</dbReference>
<comment type="subcellular location">
    <subcellularLocation>
        <location evidence="1">Cytoplasm</location>
        <location evidence="1">Cytoskeleton</location>
        <location evidence="1">Microtubule organizing center</location>
        <location evidence="1">Centrosome</location>
        <location evidence="1">Centriole</location>
    </subcellularLocation>
    <subcellularLocation>
        <location evidence="3">Cytoplasm</location>
        <location evidence="3">Cytoskeleton</location>
        <location evidence="3">Spindle pole</location>
    </subcellularLocation>
    <subcellularLocation>
        <location evidence="2">Midbody</location>
    </subcellularLocation>
</comment>
<dbReference type="GO" id="GO:0000922">
    <property type="term" value="C:spindle pole"/>
    <property type="evidence" value="ECO:0007669"/>
    <property type="project" value="UniProtKB-SubCell"/>
</dbReference>
<evidence type="ECO:0000256" key="1">
    <source>
        <dbReference type="ARBA" id="ARBA00004114"/>
    </source>
</evidence>
<comment type="caution">
    <text evidence="11">The sequence shown here is derived from an EMBL/GenBank/DDBJ whole genome shotgun (WGS) entry which is preliminary data.</text>
</comment>
<keyword evidence="6" id="KW-0175">Coiled coil</keyword>
<dbReference type="AlphaFoldDB" id="A0AAV1HW67"/>
<dbReference type="InterPro" id="IPR029157">
    <property type="entry name" value="CEP44_CC"/>
</dbReference>
<organism evidence="11 12">
    <name type="scientific">Coccomyxa viridis</name>
    <dbReference type="NCBI Taxonomy" id="1274662"/>
    <lineage>
        <taxon>Eukaryota</taxon>
        <taxon>Viridiplantae</taxon>
        <taxon>Chlorophyta</taxon>
        <taxon>core chlorophytes</taxon>
        <taxon>Trebouxiophyceae</taxon>
        <taxon>Trebouxiophyceae incertae sedis</taxon>
        <taxon>Coccomyxaceae</taxon>
        <taxon>Coccomyxa</taxon>
    </lineage>
</organism>
<evidence type="ECO:0000313" key="11">
    <source>
        <dbReference type="EMBL" id="CAK0749347.1"/>
    </source>
</evidence>
<protein>
    <recommendedName>
        <fullName evidence="4">Centrosomal protein of 44 kDa</fullName>
    </recommendedName>
</protein>